<dbReference type="InterPro" id="IPR000524">
    <property type="entry name" value="Tscrpt_reg_HTH_GntR"/>
</dbReference>
<feature type="domain" description="HTH gntR-type" evidence="4">
    <location>
        <begin position="12"/>
        <end position="79"/>
    </location>
</feature>
<dbReference type="GO" id="GO:0003700">
    <property type="term" value="F:DNA-binding transcription factor activity"/>
    <property type="evidence" value="ECO:0007669"/>
    <property type="project" value="InterPro"/>
</dbReference>
<dbReference type="Gene3D" id="1.10.10.10">
    <property type="entry name" value="Winged helix-like DNA-binding domain superfamily/Winged helix DNA-binding domain"/>
    <property type="match status" value="1"/>
</dbReference>
<keyword evidence="6" id="KW-1185">Reference proteome</keyword>
<reference evidence="5 6" key="1">
    <citation type="submission" date="2015-03" db="EMBL/GenBank/DDBJ databases">
        <authorList>
            <person name="Hassan Y.I."/>
            <person name="Lepp D."/>
            <person name="Li X.-Z."/>
            <person name="Zhou T."/>
        </authorList>
    </citation>
    <scope>NUCLEOTIDE SEQUENCE [LARGE SCALE GENOMIC DNA]</scope>
    <source>
        <strain evidence="5 6">BD-c194</strain>
    </source>
</reference>
<dbReference type="Gene3D" id="1.20.120.530">
    <property type="entry name" value="GntR ligand-binding domain-like"/>
    <property type="match status" value="1"/>
</dbReference>
<evidence type="ECO:0000313" key="5">
    <source>
        <dbReference type="EMBL" id="KKB11846.1"/>
    </source>
</evidence>
<dbReference type="RefSeq" id="WP_046108630.1">
    <property type="nucleotide sequence ID" value="NZ_JZEX01000107.1"/>
</dbReference>
<dbReference type="SUPFAM" id="SSF48008">
    <property type="entry name" value="GntR ligand-binding domain-like"/>
    <property type="match status" value="1"/>
</dbReference>
<organism evidence="5 6">
    <name type="scientific">Devosia geojensis</name>
    <dbReference type="NCBI Taxonomy" id="443610"/>
    <lineage>
        <taxon>Bacteria</taxon>
        <taxon>Pseudomonadati</taxon>
        <taxon>Pseudomonadota</taxon>
        <taxon>Alphaproteobacteria</taxon>
        <taxon>Hyphomicrobiales</taxon>
        <taxon>Devosiaceae</taxon>
        <taxon>Devosia</taxon>
    </lineage>
</organism>
<comment type="caution">
    <text evidence="5">The sequence shown here is derived from an EMBL/GenBank/DDBJ whole genome shotgun (WGS) entry which is preliminary data.</text>
</comment>
<dbReference type="InterPro" id="IPR036390">
    <property type="entry name" value="WH_DNA-bd_sf"/>
</dbReference>
<dbReference type="PATRIC" id="fig|443610.3.peg.344"/>
<evidence type="ECO:0000256" key="2">
    <source>
        <dbReference type="ARBA" id="ARBA00023125"/>
    </source>
</evidence>
<evidence type="ECO:0000313" key="6">
    <source>
        <dbReference type="Proteomes" id="UP000033632"/>
    </source>
</evidence>
<dbReference type="InterPro" id="IPR011711">
    <property type="entry name" value="GntR_C"/>
</dbReference>
<dbReference type="PANTHER" id="PTHR43537">
    <property type="entry name" value="TRANSCRIPTIONAL REGULATOR, GNTR FAMILY"/>
    <property type="match status" value="1"/>
</dbReference>
<accession>A0A0F5FSJ6</accession>
<keyword evidence="2" id="KW-0238">DNA-binding</keyword>
<dbReference type="STRING" id="443610.VE25_10700"/>
<keyword evidence="3" id="KW-0804">Transcription</keyword>
<name>A0A0F5FSJ6_9HYPH</name>
<evidence type="ECO:0000256" key="3">
    <source>
        <dbReference type="ARBA" id="ARBA00023163"/>
    </source>
</evidence>
<dbReference type="Pfam" id="PF00392">
    <property type="entry name" value="GntR"/>
    <property type="match status" value="1"/>
</dbReference>
<proteinExistence type="predicted"/>
<dbReference type="PROSITE" id="PS50949">
    <property type="entry name" value="HTH_GNTR"/>
    <property type="match status" value="1"/>
</dbReference>
<dbReference type="OrthoDB" id="9789310at2"/>
<dbReference type="Proteomes" id="UP000033632">
    <property type="component" value="Unassembled WGS sequence"/>
</dbReference>
<dbReference type="EMBL" id="JZEX01000107">
    <property type="protein sequence ID" value="KKB11846.1"/>
    <property type="molecule type" value="Genomic_DNA"/>
</dbReference>
<dbReference type="SMART" id="SM00895">
    <property type="entry name" value="FCD"/>
    <property type="match status" value="1"/>
</dbReference>
<dbReference type="SUPFAM" id="SSF46785">
    <property type="entry name" value="Winged helix' DNA-binding domain"/>
    <property type="match status" value="1"/>
</dbReference>
<protein>
    <recommendedName>
        <fullName evidence="4">HTH gntR-type domain-containing protein</fullName>
    </recommendedName>
</protein>
<dbReference type="SMART" id="SM00345">
    <property type="entry name" value="HTH_GNTR"/>
    <property type="match status" value="1"/>
</dbReference>
<dbReference type="InterPro" id="IPR008920">
    <property type="entry name" value="TF_FadR/GntR_C"/>
</dbReference>
<dbReference type="AlphaFoldDB" id="A0A0F5FSJ6"/>
<dbReference type="PANTHER" id="PTHR43537:SF24">
    <property type="entry name" value="GLUCONATE OPERON TRANSCRIPTIONAL REPRESSOR"/>
    <property type="match status" value="1"/>
</dbReference>
<gene>
    <name evidence="5" type="ORF">VE25_10700</name>
</gene>
<keyword evidence="1" id="KW-0805">Transcription regulation</keyword>
<evidence type="ECO:0000259" key="4">
    <source>
        <dbReference type="PROSITE" id="PS50949"/>
    </source>
</evidence>
<evidence type="ECO:0000256" key="1">
    <source>
        <dbReference type="ARBA" id="ARBA00023015"/>
    </source>
</evidence>
<sequence>MPPANEIQNSDQSTTQQIRQILLDRILNSELLPGQRINENQVAAEFQVSRGPVREALRSLEQAYLVEMVHNRGVFVRKLDIREALHLYDVRAAFAYLAGKLLARRLSAEKVRMLYELHEKMEEKRLEKDAHGYSELNELFHSTLIRSTGNDRLIEWSENIDRELRLILRGGVAGPSRLRESNEQHLNIIRKIDAGDAQGAALAFEEHIASGRARALDSLIAQDNSDEVDRARLALKP</sequence>
<dbReference type="GO" id="GO:0003677">
    <property type="term" value="F:DNA binding"/>
    <property type="evidence" value="ECO:0007669"/>
    <property type="project" value="UniProtKB-KW"/>
</dbReference>
<dbReference type="InterPro" id="IPR036388">
    <property type="entry name" value="WH-like_DNA-bd_sf"/>
</dbReference>
<dbReference type="Pfam" id="PF07729">
    <property type="entry name" value="FCD"/>
    <property type="match status" value="1"/>
</dbReference>
<dbReference type="CDD" id="cd07377">
    <property type="entry name" value="WHTH_GntR"/>
    <property type="match status" value="1"/>
</dbReference>